<keyword evidence="2" id="KW-0040">ANK repeat</keyword>
<evidence type="ECO:0000313" key="5">
    <source>
        <dbReference type="Proteomes" id="UP001239445"/>
    </source>
</evidence>
<evidence type="ECO:0000256" key="3">
    <source>
        <dbReference type="SAM" id="MobiDB-lite"/>
    </source>
</evidence>
<dbReference type="Proteomes" id="UP001239445">
    <property type="component" value="Unassembled WGS sequence"/>
</dbReference>
<dbReference type="InterPro" id="IPR050745">
    <property type="entry name" value="Multifunctional_regulatory"/>
</dbReference>
<keyword evidence="1" id="KW-0677">Repeat</keyword>
<evidence type="ECO:0000313" key="4">
    <source>
        <dbReference type="EMBL" id="KAK1751467.1"/>
    </source>
</evidence>
<proteinExistence type="predicted"/>
<gene>
    <name evidence="4" type="ORF">QBC47DRAFT_391875</name>
</gene>
<keyword evidence="5" id="KW-1185">Reference proteome</keyword>
<evidence type="ECO:0000256" key="2">
    <source>
        <dbReference type="ARBA" id="ARBA00023043"/>
    </source>
</evidence>
<organism evidence="4 5">
    <name type="scientific">Echria macrotheca</name>
    <dbReference type="NCBI Taxonomy" id="438768"/>
    <lineage>
        <taxon>Eukaryota</taxon>
        <taxon>Fungi</taxon>
        <taxon>Dikarya</taxon>
        <taxon>Ascomycota</taxon>
        <taxon>Pezizomycotina</taxon>
        <taxon>Sordariomycetes</taxon>
        <taxon>Sordariomycetidae</taxon>
        <taxon>Sordariales</taxon>
        <taxon>Schizotheciaceae</taxon>
        <taxon>Echria</taxon>
    </lineage>
</organism>
<dbReference type="SUPFAM" id="SSF48403">
    <property type="entry name" value="Ankyrin repeat"/>
    <property type="match status" value="1"/>
</dbReference>
<evidence type="ECO:0000256" key="1">
    <source>
        <dbReference type="ARBA" id="ARBA00022737"/>
    </source>
</evidence>
<accession>A0AAJ0F2S7</accession>
<dbReference type="AlphaFoldDB" id="A0AAJ0F2S7"/>
<dbReference type="InterPro" id="IPR036770">
    <property type="entry name" value="Ankyrin_rpt-contain_sf"/>
</dbReference>
<protein>
    <recommendedName>
        <fullName evidence="6">Fungal N-terminal domain-containing protein</fullName>
    </recommendedName>
</protein>
<sequence>MEAIGAGAGVIAFVTLGLQSIKVIAQALSAIRDGNSHVQAALKHVQDLQSVLERLERCRVLVERPDPALADKVKSCVDDLAVIAGKLNDLAIKDSDAALEKGWKKAKIFLRDKDLEKVGVTVVRHSTTLNLYLQATDSDMLFEIRRDLGIGGSGVALHESLRNTQAIVAEQHETTRVVKDVVIAMSEHNSGAHDTIKAEMSSIQHKLSTFQTIQDAQSVIAAEQTTLSTTIQDVMKSVAHQTMGIKDAVHEALSSSVAFNDHNTAKLDRLLEMLSRLSIGYNGASRTTDCPPPEPKSHFQASSQNADLMKSVQIVLDVLQGKNGVFLLEQSSDIVRALFSFLEATVHEASKEGSTMFLSRYQDWCEARTEQDLAELRHDLEVVRGILMSSYNVAINEPIYTEKRKRVSLTQRQLERRSYKLPSGNLSIISDTLSVRKSNNGCFALNGLEEASLMEKQVRVYFLPELDFGKKGFQAVMHQSHNNRGTWNSIPRLTAFNILPQSSRVFKIVRRGELAELQKMLGSGAASLWDQDEFGRSLLFYSNGQPDMCRFLLENGADVDHVAPPRDCPRPLYLATALNHVVYDFNCSPRELRRMNDCRKLLLQAGCDPSWEDNTSRIRTTFDGVFCSGNPESMRIYFDNSHGVITPHTLVDPVLRYTPLLQYCAGRYYPPWHFNAWDLEGLSSLLRRGSDVHARDAQGNTCLHIVLSTLRRQLISTTWPLKLLDNIQSVLVSLIQHGADVFASNDEEESVSIAAYRDSITGHVWDLALVDCGFDVVDFRTAKWQWDSSYYHTADSGVLHELYTKEIFASLWKGREHLCPYYQEAMESEVFFAKPRFFAEPRYEVEERGYFTYCDDTEGSWEEESSDEEDSEDGGVPVGEA</sequence>
<feature type="compositionally biased region" description="Acidic residues" evidence="3">
    <location>
        <begin position="857"/>
        <end position="873"/>
    </location>
</feature>
<dbReference type="PANTHER" id="PTHR24189:SF50">
    <property type="entry name" value="ANKYRIN REPEAT AND SOCS BOX PROTEIN 2"/>
    <property type="match status" value="1"/>
</dbReference>
<dbReference type="PANTHER" id="PTHR24189">
    <property type="entry name" value="MYOTROPHIN"/>
    <property type="match status" value="1"/>
</dbReference>
<dbReference type="Gene3D" id="1.25.40.20">
    <property type="entry name" value="Ankyrin repeat-containing domain"/>
    <property type="match status" value="2"/>
</dbReference>
<feature type="region of interest" description="Disordered" evidence="3">
    <location>
        <begin position="857"/>
        <end position="881"/>
    </location>
</feature>
<reference evidence="4" key="1">
    <citation type="submission" date="2023-06" db="EMBL/GenBank/DDBJ databases">
        <title>Genome-scale phylogeny and comparative genomics of the fungal order Sordariales.</title>
        <authorList>
            <consortium name="Lawrence Berkeley National Laboratory"/>
            <person name="Hensen N."/>
            <person name="Bonometti L."/>
            <person name="Westerberg I."/>
            <person name="Brannstrom I.O."/>
            <person name="Guillou S."/>
            <person name="Cros-Aarteil S."/>
            <person name="Calhoun S."/>
            <person name="Haridas S."/>
            <person name="Kuo A."/>
            <person name="Mondo S."/>
            <person name="Pangilinan J."/>
            <person name="Riley R."/>
            <person name="Labutti K."/>
            <person name="Andreopoulos B."/>
            <person name="Lipzen A."/>
            <person name="Chen C."/>
            <person name="Yanf M."/>
            <person name="Daum C."/>
            <person name="Ng V."/>
            <person name="Clum A."/>
            <person name="Steindorff A."/>
            <person name="Ohm R."/>
            <person name="Martin F."/>
            <person name="Silar P."/>
            <person name="Natvig D."/>
            <person name="Lalanne C."/>
            <person name="Gautier V."/>
            <person name="Ament-Velasquez S.L."/>
            <person name="Kruys A."/>
            <person name="Hutchinson M.I."/>
            <person name="Powell A.J."/>
            <person name="Barry K."/>
            <person name="Miller A.N."/>
            <person name="Grigoriev I.V."/>
            <person name="Debuchy R."/>
            <person name="Gladieux P."/>
            <person name="Thoren M.H."/>
            <person name="Johannesson H."/>
        </authorList>
    </citation>
    <scope>NUCLEOTIDE SEQUENCE</scope>
    <source>
        <strain evidence="4">PSN4</strain>
    </source>
</reference>
<dbReference type="EMBL" id="MU839842">
    <property type="protein sequence ID" value="KAK1751467.1"/>
    <property type="molecule type" value="Genomic_DNA"/>
</dbReference>
<name>A0AAJ0F2S7_9PEZI</name>
<comment type="caution">
    <text evidence="4">The sequence shown here is derived from an EMBL/GenBank/DDBJ whole genome shotgun (WGS) entry which is preliminary data.</text>
</comment>
<evidence type="ECO:0008006" key="6">
    <source>
        <dbReference type="Google" id="ProtNLM"/>
    </source>
</evidence>